<dbReference type="InterPro" id="IPR011527">
    <property type="entry name" value="ABC1_TM_dom"/>
</dbReference>
<dbReference type="PANTHER" id="PTHR24221">
    <property type="entry name" value="ATP-BINDING CASSETTE SUB-FAMILY B"/>
    <property type="match status" value="1"/>
</dbReference>
<evidence type="ECO:0000259" key="10">
    <source>
        <dbReference type="PROSITE" id="PS50893"/>
    </source>
</evidence>
<dbReference type="InterPro" id="IPR027417">
    <property type="entry name" value="P-loop_NTPase"/>
</dbReference>
<gene>
    <name evidence="12" type="ORF">UFOPK4422_01481</name>
</gene>
<evidence type="ECO:0000256" key="2">
    <source>
        <dbReference type="ARBA" id="ARBA00022448"/>
    </source>
</evidence>
<keyword evidence="4 9" id="KW-0812">Transmembrane</keyword>
<dbReference type="GO" id="GO:0140359">
    <property type="term" value="F:ABC-type transporter activity"/>
    <property type="evidence" value="ECO:0007669"/>
    <property type="project" value="InterPro"/>
</dbReference>
<evidence type="ECO:0000256" key="1">
    <source>
        <dbReference type="ARBA" id="ARBA00004651"/>
    </source>
</evidence>
<comment type="subcellular location">
    <subcellularLocation>
        <location evidence="1">Cell membrane</location>
        <topology evidence="1">Multi-pass membrane protein</topology>
    </subcellularLocation>
</comment>
<dbReference type="Gene3D" id="1.20.1560.10">
    <property type="entry name" value="ABC transporter type 1, transmembrane domain"/>
    <property type="match status" value="1"/>
</dbReference>
<feature type="domain" description="ABC transporter" evidence="10">
    <location>
        <begin position="353"/>
        <end position="596"/>
    </location>
</feature>
<evidence type="ECO:0000256" key="6">
    <source>
        <dbReference type="ARBA" id="ARBA00022840"/>
    </source>
</evidence>
<dbReference type="InterPro" id="IPR003439">
    <property type="entry name" value="ABC_transporter-like_ATP-bd"/>
</dbReference>
<dbReference type="InterPro" id="IPR017871">
    <property type="entry name" value="ABC_transporter-like_CS"/>
</dbReference>
<dbReference type="PROSITE" id="PS50893">
    <property type="entry name" value="ABC_TRANSPORTER_2"/>
    <property type="match status" value="1"/>
</dbReference>
<dbReference type="PROSITE" id="PS50929">
    <property type="entry name" value="ABC_TM1F"/>
    <property type="match status" value="1"/>
</dbReference>
<feature type="transmembrane region" description="Helical" evidence="9">
    <location>
        <begin position="72"/>
        <end position="89"/>
    </location>
</feature>
<accession>A0A6J7W113</accession>
<feature type="transmembrane region" description="Helical" evidence="9">
    <location>
        <begin position="253"/>
        <end position="279"/>
    </location>
</feature>
<feature type="transmembrane region" description="Helical" evidence="9">
    <location>
        <begin position="147"/>
        <end position="168"/>
    </location>
</feature>
<proteinExistence type="predicted"/>
<dbReference type="GO" id="GO:0034040">
    <property type="term" value="F:ATPase-coupled lipid transmembrane transporter activity"/>
    <property type="evidence" value="ECO:0007669"/>
    <property type="project" value="TreeGrafter"/>
</dbReference>
<dbReference type="PROSITE" id="PS00211">
    <property type="entry name" value="ABC_TRANSPORTER_1"/>
    <property type="match status" value="1"/>
</dbReference>
<keyword evidence="8 9" id="KW-0472">Membrane</keyword>
<keyword evidence="5" id="KW-0547">Nucleotide-binding</keyword>
<dbReference type="SUPFAM" id="SSF90123">
    <property type="entry name" value="ABC transporter transmembrane region"/>
    <property type="match status" value="1"/>
</dbReference>
<evidence type="ECO:0000256" key="9">
    <source>
        <dbReference type="SAM" id="Phobius"/>
    </source>
</evidence>
<dbReference type="EMBL" id="CAFBRX010000196">
    <property type="protein sequence ID" value="CAB5133355.1"/>
    <property type="molecule type" value="Genomic_DNA"/>
</dbReference>
<keyword evidence="7 9" id="KW-1133">Transmembrane helix</keyword>
<dbReference type="GO" id="GO:0005524">
    <property type="term" value="F:ATP binding"/>
    <property type="evidence" value="ECO:0007669"/>
    <property type="project" value="UniProtKB-KW"/>
</dbReference>
<organism evidence="12">
    <name type="scientific">freshwater metagenome</name>
    <dbReference type="NCBI Taxonomy" id="449393"/>
    <lineage>
        <taxon>unclassified sequences</taxon>
        <taxon>metagenomes</taxon>
        <taxon>ecological metagenomes</taxon>
    </lineage>
</organism>
<feature type="transmembrane region" description="Helical" evidence="9">
    <location>
        <begin position="174"/>
        <end position="191"/>
    </location>
</feature>
<dbReference type="Pfam" id="PF00664">
    <property type="entry name" value="ABC_membrane"/>
    <property type="match status" value="1"/>
</dbReference>
<dbReference type="SMART" id="SM00382">
    <property type="entry name" value="AAA"/>
    <property type="match status" value="1"/>
</dbReference>
<dbReference type="PANTHER" id="PTHR24221:SF654">
    <property type="entry name" value="ATP-BINDING CASSETTE SUB-FAMILY B MEMBER 6"/>
    <property type="match status" value="1"/>
</dbReference>
<evidence type="ECO:0000256" key="4">
    <source>
        <dbReference type="ARBA" id="ARBA00022692"/>
    </source>
</evidence>
<reference evidence="12" key="1">
    <citation type="submission" date="2020-05" db="EMBL/GenBank/DDBJ databases">
        <authorList>
            <person name="Chiriac C."/>
            <person name="Salcher M."/>
            <person name="Ghai R."/>
            <person name="Kavagutti S V."/>
        </authorList>
    </citation>
    <scope>NUCLEOTIDE SEQUENCE</scope>
</reference>
<dbReference type="InterPro" id="IPR036640">
    <property type="entry name" value="ABC1_TM_sf"/>
</dbReference>
<dbReference type="InterPro" id="IPR003593">
    <property type="entry name" value="AAA+_ATPase"/>
</dbReference>
<dbReference type="FunFam" id="3.40.50.300:FF:000299">
    <property type="entry name" value="ABC transporter ATP-binding protein/permease"/>
    <property type="match status" value="1"/>
</dbReference>
<keyword evidence="6" id="KW-0067">ATP-binding</keyword>
<name>A0A6J7W113_9ZZZZ</name>
<evidence type="ECO:0000256" key="5">
    <source>
        <dbReference type="ARBA" id="ARBA00022741"/>
    </source>
</evidence>
<evidence type="ECO:0000256" key="8">
    <source>
        <dbReference type="ARBA" id="ARBA00023136"/>
    </source>
</evidence>
<dbReference type="Pfam" id="PF00005">
    <property type="entry name" value="ABC_tran"/>
    <property type="match status" value="1"/>
</dbReference>
<protein>
    <submittedName>
        <fullName evidence="12">Unannotated protein</fullName>
    </submittedName>
</protein>
<dbReference type="GO" id="GO:0016887">
    <property type="term" value="F:ATP hydrolysis activity"/>
    <property type="evidence" value="ECO:0007669"/>
    <property type="project" value="InterPro"/>
</dbReference>
<dbReference type="GO" id="GO:0005886">
    <property type="term" value="C:plasma membrane"/>
    <property type="evidence" value="ECO:0007669"/>
    <property type="project" value="UniProtKB-SubCell"/>
</dbReference>
<evidence type="ECO:0000256" key="3">
    <source>
        <dbReference type="ARBA" id="ARBA00022475"/>
    </source>
</evidence>
<evidence type="ECO:0000259" key="11">
    <source>
        <dbReference type="PROSITE" id="PS50929"/>
    </source>
</evidence>
<dbReference type="InterPro" id="IPR039421">
    <property type="entry name" value="Type_1_exporter"/>
</dbReference>
<evidence type="ECO:0000256" key="7">
    <source>
        <dbReference type="ARBA" id="ARBA00022989"/>
    </source>
</evidence>
<evidence type="ECO:0000313" key="12">
    <source>
        <dbReference type="EMBL" id="CAB5133355.1"/>
    </source>
</evidence>
<dbReference type="AlphaFoldDB" id="A0A6J7W113"/>
<sequence length="614" mass="65605">MTDETQSLGALAAVGLGVRAAPTLREGFGKTMFFAAIGASGRIVVPVIIQQAIDRGIQHSDSAGVVSVDTSYILWLALFGAVWLTLASLSQRHAVVRLGVRSEDALFMLRVNLFEHIHRLSLEDHDDEKNGSLVARVTSDVETLSQFFSWGALAFLLDGLLMLVVGSVMLSYDWILGLLVIAISAPLMLVLKRGQSRLVKAYDLTRSTNADLLSSTAELVTGAETLRAYDAGPIFGRRSKLGARRRADTQMRATMVGAILFPSGEIFGAFAVSAVVMVGVLRGPASGLTTGALIGFVFLTYRFLEPIAEITEVLFQTQTAVSGLKRVLGVLAIPVGPPQSDFPISLPVGSLDIDIRNVGFTYQTRETGDRGSLEVPALNGVNALIAFGSRVAVVGETGSGKTTLGRLLGRFSDPTIGGITLGGVALTMVANEELRQRVVVVPQEPFLFDDTIGNNLRFVSASVNDQQLLDVFAALGLDDWLMGLEHGLETVVGQRGAQLSSGERQLIALVRASLVDPAILVLDEATSSVDAVTELRLGRAMEKISQGRTTISIAHRLSTAKRADRILVLDQGRLVEDGSHLELVNAGGTYSSMYSSWITATDTSGDEKAPPEMR</sequence>
<dbReference type="Gene3D" id="3.40.50.300">
    <property type="entry name" value="P-loop containing nucleotide triphosphate hydrolases"/>
    <property type="match status" value="1"/>
</dbReference>
<dbReference type="SUPFAM" id="SSF52540">
    <property type="entry name" value="P-loop containing nucleoside triphosphate hydrolases"/>
    <property type="match status" value="1"/>
</dbReference>
<feature type="domain" description="ABC transmembrane type-1" evidence="11">
    <location>
        <begin position="32"/>
        <end position="319"/>
    </location>
</feature>
<keyword evidence="3" id="KW-1003">Cell membrane</keyword>
<keyword evidence="2" id="KW-0813">Transport</keyword>